<reference evidence="2 3" key="1">
    <citation type="submission" date="2018-07" db="EMBL/GenBank/DDBJ databases">
        <title>Genome sequences of Haloplanus sp. CBA1112.</title>
        <authorList>
            <person name="Kim Y.B."/>
            <person name="Roh S.W."/>
        </authorList>
    </citation>
    <scope>NUCLEOTIDE SEQUENCE [LARGE SCALE GENOMIC DNA]</scope>
    <source>
        <strain evidence="2 3">CBA1112</strain>
        <plasmid evidence="3">pcba1112-01</plasmid>
    </source>
</reference>
<protein>
    <recommendedName>
        <fullName evidence="4">DUF1998 domain-containing protein</fullName>
    </recommendedName>
</protein>
<evidence type="ECO:0008006" key="4">
    <source>
        <dbReference type="Google" id="ProtNLM"/>
    </source>
</evidence>
<keyword evidence="2" id="KW-0614">Plasmid</keyword>
<name>A0A345E8C4_9EURY</name>
<proteinExistence type="predicted"/>
<dbReference type="AlphaFoldDB" id="A0A345E8C4"/>
<sequence length="647" mass="73095">MTMERKKSKFLFDYLPDNTFNHAESDLSGIVTRIHEDRDESGRSKASDLPDAYILRRISRHAIDWPNWDRLSLAPENASIVTPGAANFEVFPRTFACGNCGCVNQFRPEEIRDFSSKGTRSLDCERCGERLRDHHQMQFVVVCRCGQIQEMYAPEHCGAGMSFRNPGVSFESAYWVCTAAGCNAKQEFRPSGKCFNPECEYDQQARKLLPHSASQTFYPQTERLINVRKDLDTLVSNDQYQIQIVSDYLLERAGNTGPSEQEKLSKAMELIETGEAESRDEALTMAEQRLTVDIQAHRDETKHLLSDRLSGVDQIKLSEELFEYLSVVNPDYDEGDRITSYTFADLASEEGPETHLEADSVQRYCELRDQLNLEEVRLIKNFPITTVSYGYSRIEPSPGGHRAQQSAGSRADDDSDGETAETDGGTTSQPPEGEEGGDPSPLLNLFSSGQWGDTEVFAQTTDAEAVMLTMDKQAVVDWLVENDLVEDDHIENLDRWFLSNVARPSRFEELDPESDPVSRHVYSLLHTFSHSVIQSIGTLSGYGRDSLVEHLLPRTMSVIIYKRSDTDFSLGSIFTLFEERFPDVVDQLEETDYCTYDTVCRRDHNSACEDCLFLSNVTCQNSNRNLSRSVYFGGHFDGVDTVGFTQI</sequence>
<organism evidence="2 3">
    <name type="scientific">Haloplanus rubicundus</name>
    <dbReference type="NCBI Taxonomy" id="1547898"/>
    <lineage>
        <taxon>Archaea</taxon>
        <taxon>Methanobacteriati</taxon>
        <taxon>Methanobacteriota</taxon>
        <taxon>Stenosarchaea group</taxon>
        <taxon>Halobacteria</taxon>
        <taxon>Halobacteriales</taxon>
        <taxon>Haloferacaceae</taxon>
        <taxon>Haloplanus</taxon>
    </lineage>
</organism>
<dbReference type="Proteomes" id="UP000252985">
    <property type="component" value="Plasmid pCBA1112-01"/>
</dbReference>
<dbReference type="EMBL" id="CP031147">
    <property type="protein sequence ID" value="AXG08446.1"/>
    <property type="molecule type" value="Genomic_DNA"/>
</dbReference>
<feature type="region of interest" description="Disordered" evidence="1">
    <location>
        <begin position="390"/>
        <end position="445"/>
    </location>
</feature>
<evidence type="ECO:0000313" key="3">
    <source>
        <dbReference type="Proteomes" id="UP000252985"/>
    </source>
</evidence>
<dbReference type="KEGG" id="haq:DU484_00485"/>
<geneLocation type="plasmid" evidence="3">
    <name>pcba1112-01</name>
</geneLocation>
<dbReference type="GeneID" id="37285409"/>
<dbReference type="RefSeq" id="WP_114604770.1">
    <property type="nucleotide sequence ID" value="NZ_CP031147.1"/>
</dbReference>
<evidence type="ECO:0000313" key="2">
    <source>
        <dbReference type="EMBL" id="AXG08446.1"/>
    </source>
</evidence>
<gene>
    <name evidence="2" type="ORF">DU484_00485</name>
</gene>
<evidence type="ECO:0000256" key="1">
    <source>
        <dbReference type="SAM" id="MobiDB-lite"/>
    </source>
</evidence>
<feature type="compositionally biased region" description="Low complexity" evidence="1">
    <location>
        <begin position="422"/>
        <end position="431"/>
    </location>
</feature>
<accession>A0A345E8C4</accession>